<comment type="pathway">
    <text evidence="1">Carbohydrate acid metabolism.</text>
</comment>
<accession>A0ABP7ATJ9</accession>
<evidence type="ECO:0000256" key="4">
    <source>
        <dbReference type="ARBA" id="ARBA00023239"/>
    </source>
</evidence>
<dbReference type="RefSeq" id="WP_344738804.1">
    <property type="nucleotide sequence ID" value="NZ_BAAAYU010000005.1"/>
</dbReference>
<evidence type="ECO:0000256" key="1">
    <source>
        <dbReference type="ARBA" id="ARBA00004761"/>
    </source>
</evidence>
<dbReference type="PANTHER" id="PTHR30246:SF1">
    <property type="entry name" value="2-DEHYDRO-3-DEOXY-6-PHOSPHOGALACTONATE ALDOLASE-RELATED"/>
    <property type="match status" value="1"/>
</dbReference>
<keyword evidence="4" id="KW-0456">Lyase</keyword>
<comment type="subunit">
    <text evidence="3">Homotrimer.</text>
</comment>
<evidence type="ECO:0000313" key="6">
    <source>
        <dbReference type="EMBL" id="GAA3639405.1"/>
    </source>
</evidence>
<dbReference type="Proteomes" id="UP001501697">
    <property type="component" value="Unassembled WGS sequence"/>
</dbReference>
<keyword evidence="7" id="KW-1185">Reference proteome</keyword>
<dbReference type="InterPro" id="IPR031338">
    <property type="entry name" value="KDPG/KHG_AS_2"/>
</dbReference>
<dbReference type="EMBL" id="BAAAYU010000005">
    <property type="protein sequence ID" value="GAA3639405.1"/>
    <property type="molecule type" value="Genomic_DNA"/>
</dbReference>
<dbReference type="SUPFAM" id="SSF51569">
    <property type="entry name" value="Aldolase"/>
    <property type="match status" value="1"/>
</dbReference>
<keyword evidence="5" id="KW-0119">Carbohydrate metabolism</keyword>
<evidence type="ECO:0000256" key="2">
    <source>
        <dbReference type="ARBA" id="ARBA00006906"/>
    </source>
</evidence>
<comment type="caution">
    <text evidence="6">The sequence shown here is derived from an EMBL/GenBank/DDBJ whole genome shotgun (WGS) entry which is preliminary data.</text>
</comment>
<sequence length="208" mass="21189">MHRFEVAQAIADNRSVAIVRSGDAETAASVAEGLIVAGQRILEISMTTPQALEIIADLSRRFLPAKAIIGVGTVLDASTVRLAQIAGARFVVSPTLDFGVLRAAHRYGLATLPGVASPTEAIRALEAGADFVKLFPASAYGPGSLADLLAACPQLPVVPTGGVTLDNAPDYIRSGAVAVGIGGALTGGSADTVAQRVDGLRAVLHTAR</sequence>
<dbReference type="Pfam" id="PF01081">
    <property type="entry name" value="Aldolase"/>
    <property type="match status" value="1"/>
</dbReference>
<dbReference type="PANTHER" id="PTHR30246">
    <property type="entry name" value="2-KETO-3-DEOXY-6-PHOSPHOGLUCONATE ALDOLASE"/>
    <property type="match status" value="1"/>
</dbReference>
<evidence type="ECO:0000256" key="5">
    <source>
        <dbReference type="ARBA" id="ARBA00023277"/>
    </source>
</evidence>
<protein>
    <submittedName>
        <fullName evidence="6">Bifunctional 4-hydroxy-2-oxoglutarate aldolase/2-dehydro-3-deoxy-phosphogluconate aldolase</fullName>
    </submittedName>
</protein>
<name>A0ABP7ATJ9_9MICO</name>
<comment type="similarity">
    <text evidence="2">Belongs to the KHG/KDPG aldolase family.</text>
</comment>
<dbReference type="InterPro" id="IPR013785">
    <property type="entry name" value="Aldolase_TIM"/>
</dbReference>
<organism evidence="6 7">
    <name type="scientific">Microbacterium awajiense</name>
    <dbReference type="NCBI Taxonomy" id="415214"/>
    <lineage>
        <taxon>Bacteria</taxon>
        <taxon>Bacillati</taxon>
        <taxon>Actinomycetota</taxon>
        <taxon>Actinomycetes</taxon>
        <taxon>Micrococcales</taxon>
        <taxon>Microbacteriaceae</taxon>
        <taxon>Microbacterium</taxon>
    </lineage>
</organism>
<dbReference type="CDD" id="cd00452">
    <property type="entry name" value="KDPG_aldolase"/>
    <property type="match status" value="1"/>
</dbReference>
<evidence type="ECO:0000256" key="3">
    <source>
        <dbReference type="ARBA" id="ARBA00011233"/>
    </source>
</evidence>
<dbReference type="PROSITE" id="PS00160">
    <property type="entry name" value="ALDOLASE_KDPG_KHG_2"/>
    <property type="match status" value="1"/>
</dbReference>
<dbReference type="InterPro" id="IPR000887">
    <property type="entry name" value="Aldlse_KDPG_KHG"/>
</dbReference>
<dbReference type="Gene3D" id="3.20.20.70">
    <property type="entry name" value="Aldolase class I"/>
    <property type="match status" value="1"/>
</dbReference>
<evidence type="ECO:0000313" key="7">
    <source>
        <dbReference type="Proteomes" id="UP001501697"/>
    </source>
</evidence>
<gene>
    <name evidence="6" type="ORF">GCM10022200_23610</name>
</gene>
<reference evidence="7" key="1">
    <citation type="journal article" date="2019" name="Int. J. Syst. Evol. Microbiol.">
        <title>The Global Catalogue of Microorganisms (GCM) 10K type strain sequencing project: providing services to taxonomists for standard genome sequencing and annotation.</title>
        <authorList>
            <consortium name="The Broad Institute Genomics Platform"/>
            <consortium name="The Broad Institute Genome Sequencing Center for Infectious Disease"/>
            <person name="Wu L."/>
            <person name="Ma J."/>
        </authorList>
    </citation>
    <scope>NUCLEOTIDE SEQUENCE [LARGE SCALE GENOMIC DNA]</scope>
    <source>
        <strain evidence="7">JCM 16544</strain>
    </source>
</reference>
<proteinExistence type="inferred from homology"/>